<name>A0A1G2KL46_9BACT</name>
<reference evidence="2 3" key="1">
    <citation type="journal article" date="2016" name="Nat. Commun.">
        <title>Thousands of microbial genomes shed light on interconnected biogeochemical processes in an aquifer system.</title>
        <authorList>
            <person name="Anantharaman K."/>
            <person name="Brown C.T."/>
            <person name="Hug L.A."/>
            <person name="Sharon I."/>
            <person name="Castelle C.J."/>
            <person name="Probst A.J."/>
            <person name="Thomas B.C."/>
            <person name="Singh A."/>
            <person name="Wilkins M.J."/>
            <person name="Karaoz U."/>
            <person name="Brodie E.L."/>
            <person name="Williams K.H."/>
            <person name="Hubbard S.S."/>
            <person name="Banfield J.F."/>
        </authorList>
    </citation>
    <scope>NUCLEOTIDE SEQUENCE [LARGE SCALE GENOMIC DNA]</scope>
</reference>
<dbReference type="Gene3D" id="3.20.20.80">
    <property type="entry name" value="Glycosidases"/>
    <property type="match status" value="1"/>
</dbReference>
<sequence length="461" mass="52166">MPRFFVGFGGALVLGGLLAASFLWVADQYRGSLALSTLIAPAIDVLKNKKTPEELLTEALEKSKNIRGLYMTADVAIDPGAGATRLRNHLVGLATSTEINGFVIDVKEVCGPDYNEERLREFVRDLKEKEIWTIARIVVFKDASQIKVHPEWYLKRNTPIAVGNECWNKRHLVVKSDVNQPAPISTEWSPITSNQTFWRDKRGGWWFDPAHPGAREYILEFSKKMIDLGFDELQFDYIRFPSDGDVQNAIYPAWNGKTQKYDVMKSFFEFLNKGLKAHKPDIILSADLFGYAAIRAGDVGIGQRLDDIGDNFDYISFMVYPSHYYSGFYMDEDIERNLPVVNLNRFQAREYPGVIIERSLLFARDFLDGKLATSSMTFLPTAATSTVTSTIDVVAEPAPRSKARLRPWLEDFFHEDDAASGRPSGIKKVRLQIEAAERAEGHGWMLWNAANVYTEQALQKE</sequence>
<feature type="domain" description="DUF4015" evidence="1">
    <location>
        <begin position="81"/>
        <end position="453"/>
    </location>
</feature>
<protein>
    <recommendedName>
        <fullName evidence="1">DUF4015 domain-containing protein</fullName>
    </recommendedName>
</protein>
<evidence type="ECO:0000313" key="2">
    <source>
        <dbReference type="EMBL" id="OHA00177.1"/>
    </source>
</evidence>
<dbReference type="SUPFAM" id="SSF51445">
    <property type="entry name" value="(Trans)glycosidases"/>
    <property type="match status" value="1"/>
</dbReference>
<evidence type="ECO:0000259" key="1">
    <source>
        <dbReference type="Pfam" id="PF13200"/>
    </source>
</evidence>
<evidence type="ECO:0000313" key="3">
    <source>
        <dbReference type="Proteomes" id="UP000179023"/>
    </source>
</evidence>
<organism evidence="2 3">
    <name type="scientific">Candidatus Sungbacteria bacterium RIFCSPHIGHO2_02_FULL_47_11</name>
    <dbReference type="NCBI Taxonomy" id="1802270"/>
    <lineage>
        <taxon>Bacteria</taxon>
        <taxon>Candidatus Sungiibacteriota</taxon>
    </lineage>
</organism>
<proteinExistence type="predicted"/>
<comment type="caution">
    <text evidence="2">The sequence shown here is derived from an EMBL/GenBank/DDBJ whole genome shotgun (WGS) entry which is preliminary data.</text>
</comment>
<dbReference type="EMBL" id="MHQI01000024">
    <property type="protein sequence ID" value="OHA00177.1"/>
    <property type="molecule type" value="Genomic_DNA"/>
</dbReference>
<accession>A0A1G2KL46</accession>
<dbReference type="InterPro" id="IPR017853">
    <property type="entry name" value="GH"/>
</dbReference>
<dbReference type="InterPro" id="IPR025275">
    <property type="entry name" value="DUF4015"/>
</dbReference>
<dbReference type="Proteomes" id="UP000179023">
    <property type="component" value="Unassembled WGS sequence"/>
</dbReference>
<dbReference type="AlphaFoldDB" id="A0A1G2KL46"/>
<gene>
    <name evidence="2" type="ORF">A3C07_01320</name>
</gene>
<dbReference type="Pfam" id="PF13200">
    <property type="entry name" value="DUF4015"/>
    <property type="match status" value="1"/>
</dbReference>